<dbReference type="STRING" id="1676925.ENSPKIP00000021179"/>
<dbReference type="GO" id="GO:0008630">
    <property type="term" value="P:intrinsic apoptotic signaling pathway in response to DNA damage"/>
    <property type="evidence" value="ECO:0007669"/>
    <property type="project" value="TreeGrafter"/>
</dbReference>
<protein>
    <submittedName>
        <fullName evidence="5">Zgc:153993</fullName>
    </submittedName>
</protein>
<dbReference type="Ensembl" id="ENSPKIT00000001808.1">
    <property type="protein sequence ID" value="ENSPKIP00000021179.1"/>
    <property type="gene ID" value="ENSPKIG00000005684.1"/>
</dbReference>
<dbReference type="KEGG" id="pki:111851814"/>
<dbReference type="GO" id="GO:0051400">
    <property type="term" value="F:BH domain binding"/>
    <property type="evidence" value="ECO:0007669"/>
    <property type="project" value="TreeGrafter"/>
</dbReference>
<sequence length="202" mass="22963">MAAFPERSDLYHRDVATGGEDTVDDKIMEQGVVVFRGYVIQRVNTDDPEVRLTPEDLGGKPNEGQEPKIKEVVACLIHITDELNRDGKLDNLINSIDSDSSKNVFFTVAKQIFSDDVTWGKVVALFHFAYKLVYKALTEKHCDIIHNIISWLLEFIRENISLWIRQHGGWEGMLQNVLNWHSVTVFAAGILSGALLYWKMSN</sequence>
<reference evidence="5" key="2">
    <citation type="submission" date="2025-09" db="UniProtKB">
        <authorList>
            <consortium name="Ensembl"/>
        </authorList>
    </citation>
    <scope>IDENTIFICATION</scope>
</reference>
<dbReference type="CDD" id="cd06845">
    <property type="entry name" value="Bcl-2_like"/>
    <property type="match status" value="1"/>
</dbReference>
<name>A0A3B3RRQ9_9TELE</name>
<dbReference type="GO" id="GO:0015267">
    <property type="term" value="F:channel activity"/>
    <property type="evidence" value="ECO:0007669"/>
    <property type="project" value="TreeGrafter"/>
</dbReference>
<dbReference type="PROSITE" id="PS50062">
    <property type="entry name" value="BCL2_FAMILY"/>
    <property type="match status" value="1"/>
</dbReference>
<dbReference type="GO" id="GO:0001836">
    <property type="term" value="P:release of cytochrome c from mitochondria"/>
    <property type="evidence" value="ECO:0007669"/>
    <property type="project" value="TreeGrafter"/>
</dbReference>
<keyword evidence="3" id="KW-0812">Transmembrane</keyword>
<dbReference type="InterPro" id="IPR036834">
    <property type="entry name" value="Bcl-2-like_sf"/>
</dbReference>
<evidence type="ECO:0000259" key="4">
    <source>
        <dbReference type="SMART" id="SM00337"/>
    </source>
</evidence>
<evidence type="ECO:0000256" key="1">
    <source>
        <dbReference type="ARBA" id="ARBA00009458"/>
    </source>
</evidence>
<keyword evidence="3" id="KW-0472">Membrane</keyword>
<organism evidence="5 6">
    <name type="scientific">Paramormyrops kingsleyae</name>
    <dbReference type="NCBI Taxonomy" id="1676925"/>
    <lineage>
        <taxon>Eukaryota</taxon>
        <taxon>Metazoa</taxon>
        <taxon>Chordata</taxon>
        <taxon>Craniata</taxon>
        <taxon>Vertebrata</taxon>
        <taxon>Euteleostomi</taxon>
        <taxon>Actinopterygii</taxon>
        <taxon>Neopterygii</taxon>
        <taxon>Teleostei</taxon>
        <taxon>Osteoglossocephala</taxon>
        <taxon>Osteoglossomorpha</taxon>
        <taxon>Osteoglossiformes</taxon>
        <taxon>Mormyridae</taxon>
        <taxon>Paramormyrops</taxon>
    </lineage>
</organism>
<evidence type="ECO:0000256" key="2">
    <source>
        <dbReference type="ARBA" id="ARBA00022703"/>
    </source>
</evidence>
<dbReference type="GO" id="GO:0097192">
    <property type="term" value="P:extrinsic apoptotic signaling pathway in absence of ligand"/>
    <property type="evidence" value="ECO:0007669"/>
    <property type="project" value="TreeGrafter"/>
</dbReference>
<dbReference type="InterPro" id="IPR026298">
    <property type="entry name" value="Bcl-2_fam"/>
</dbReference>
<keyword evidence="2" id="KW-0053">Apoptosis</keyword>
<dbReference type="Proteomes" id="UP000261540">
    <property type="component" value="Unplaced"/>
</dbReference>
<dbReference type="Gene3D" id="1.10.437.10">
    <property type="entry name" value="Blc2-like"/>
    <property type="match status" value="1"/>
</dbReference>
<comment type="similarity">
    <text evidence="1">Belongs to the Bcl-2 family.</text>
</comment>
<feature type="transmembrane region" description="Helical" evidence="3">
    <location>
        <begin position="180"/>
        <end position="198"/>
    </location>
</feature>
<dbReference type="SUPFAM" id="SSF56854">
    <property type="entry name" value="Bcl-2 inhibitors of programmed cell death"/>
    <property type="match status" value="1"/>
</dbReference>
<reference evidence="5" key="1">
    <citation type="submission" date="2025-08" db="UniProtKB">
        <authorList>
            <consortium name="Ensembl"/>
        </authorList>
    </citation>
    <scope>IDENTIFICATION</scope>
</reference>
<dbReference type="GeneTree" id="ENSGT01130000278292"/>
<dbReference type="GO" id="GO:0042981">
    <property type="term" value="P:regulation of apoptotic process"/>
    <property type="evidence" value="ECO:0007669"/>
    <property type="project" value="InterPro"/>
</dbReference>
<dbReference type="PRINTS" id="PR01862">
    <property type="entry name" value="BCL2FAMILY"/>
</dbReference>
<dbReference type="InterPro" id="IPR046371">
    <property type="entry name" value="Bcl-2_BH1-3"/>
</dbReference>
<dbReference type="AlphaFoldDB" id="A0A3B3RRQ9"/>
<dbReference type="PANTHER" id="PTHR11256:SF10">
    <property type="entry name" value="BCL-2-RELATED PROTEIN A1"/>
    <property type="match status" value="1"/>
</dbReference>
<dbReference type="GO" id="GO:0005741">
    <property type="term" value="C:mitochondrial outer membrane"/>
    <property type="evidence" value="ECO:0007669"/>
    <property type="project" value="TreeGrafter"/>
</dbReference>
<proteinExistence type="inferred from homology"/>
<feature type="domain" description="Bcl-2 Bcl-2 homology region 1-3" evidence="4">
    <location>
        <begin position="76"/>
        <end position="170"/>
    </location>
</feature>
<keyword evidence="6" id="KW-1185">Reference proteome</keyword>
<evidence type="ECO:0000256" key="3">
    <source>
        <dbReference type="SAM" id="Phobius"/>
    </source>
</evidence>
<accession>A0A3B3RRQ9</accession>
<dbReference type="GO" id="GO:0008053">
    <property type="term" value="P:mitochondrial fusion"/>
    <property type="evidence" value="ECO:0007669"/>
    <property type="project" value="TreeGrafter"/>
</dbReference>
<dbReference type="Pfam" id="PF00452">
    <property type="entry name" value="Bcl-2"/>
    <property type="match status" value="1"/>
</dbReference>
<evidence type="ECO:0000313" key="5">
    <source>
        <dbReference type="Ensembl" id="ENSPKIP00000021179.1"/>
    </source>
</evidence>
<keyword evidence="3" id="KW-1133">Transmembrane helix</keyword>
<dbReference type="SMART" id="SM00337">
    <property type="entry name" value="BCL"/>
    <property type="match status" value="1"/>
</dbReference>
<dbReference type="InterPro" id="IPR002475">
    <property type="entry name" value="Bcl2-like"/>
</dbReference>
<dbReference type="PANTHER" id="PTHR11256">
    <property type="entry name" value="BCL-2 RELATED"/>
    <property type="match status" value="1"/>
</dbReference>
<evidence type="ECO:0000313" key="6">
    <source>
        <dbReference type="Proteomes" id="UP000261540"/>
    </source>
</evidence>